<dbReference type="Proteomes" id="UP001271249">
    <property type="component" value="Unassembled WGS sequence"/>
</dbReference>
<keyword evidence="2" id="KW-0274">FAD</keyword>
<dbReference type="RefSeq" id="WP_320226288.1">
    <property type="nucleotide sequence ID" value="NZ_JAVIJB010000012.1"/>
</dbReference>
<dbReference type="InterPro" id="IPR016167">
    <property type="entry name" value="FAD-bd_PCMH_sub1"/>
</dbReference>
<name>A0ABU4Z2J9_9HYPH</name>
<protein>
    <submittedName>
        <fullName evidence="5">Xanthine dehydrogenase family protein subunit M</fullName>
    </submittedName>
</protein>
<dbReference type="EMBL" id="JAVIJC010000010">
    <property type="protein sequence ID" value="MDX8492294.1"/>
    <property type="molecule type" value="Genomic_DNA"/>
</dbReference>
<comment type="caution">
    <text evidence="5">The sequence shown here is derived from an EMBL/GenBank/DDBJ whole genome shotgun (WGS) entry which is preliminary data.</text>
</comment>
<dbReference type="Gene3D" id="3.30.43.10">
    <property type="entry name" value="Uridine Diphospho-n-acetylenolpyruvylglucosamine Reductase, domain 2"/>
    <property type="match status" value="1"/>
</dbReference>
<dbReference type="InterPro" id="IPR051312">
    <property type="entry name" value="Diverse_Substr_Oxidored"/>
</dbReference>
<dbReference type="InterPro" id="IPR002346">
    <property type="entry name" value="Mopterin_DH_FAD-bd"/>
</dbReference>
<keyword evidence="1" id="KW-0285">Flavoprotein</keyword>
<evidence type="ECO:0000256" key="3">
    <source>
        <dbReference type="ARBA" id="ARBA00023002"/>
    </source>
</evidence>
<keyword evidence="3" id="KW-0560">Oxidoreductase</keyword>
<dbReference type="Gene3D" id="3.30.390.50">
    <property type="entry name" value="CO dehydrogenase flavoprotein, C-terminal domain"/>
    <property type="match status" value="1"/>
</dbReference>
<evidence type="ECO:0000256" key="1">
    <source>
        <dbReference type="ARBA" id="ARBA00022630"/>
    </source>
</evidence>
<dbReference type="Gene3D" id="3.30.465.10">
    <property type="match status" value="1"/>
</dbReference>
<dbReference type="InterPro" id="IPR016166">
    <property type="entry name" value="FAD-bd_PCMH"/>
</dbReference>
<evidence type="ECO:0000313" key="6">
    <source>
        <dbReference type="Proteomes" id="UP001271249"/>
    </source>
</evidence>
<dbReference type="PANTHER" id="PTHR42659">
    <property type="entry name" value="XANTHINE DEHYDROGENASE SUBUNIT C-RELATED"/>
    <property type="match status" value="1"/>
</dbReference>
<sequence length="286" mass="29264">MRYIRPQSMEDAVGLLAGAAGPAAILAGGSDLLVRMKGGFVEPELIVDIKAIQGLSDITETADGFRIGAAVPCAVLGENAALKKAWPGVVEAAKLIGSKQVQGRCTIVGNLCNASPAADSVPALVAASAKAVVAGPAGKRTVAVEAVPTGPGRTSLAKGEIIEAILLDKRPPHAGDAYQRFIPRTEMDIAVVSAGVNLTLDDNGVVKSARVALGAVAATVLLVEEAAEVLVGSKLDEATLERLAKVCSGACRPIDDKRGTIEFRRKVAGVLAKRVATTAYERAGGK</sequence>
<dbReference type="PANTHER" id="PTHR42659:SF2">
    <property type="entry name" value="XANTHINE DEHYDROGENASE SUBUNIT C-RELATED"/>
    <property type="match status" value="1"/>
</dbReference>
<proteinExistence type="predicted"/>
<dbReference type="Pfam" id="PF03450">
    <property type="entry name" value="CO_deh_flav_C"/>
    <property type="match status" value="1"/>
</dbReference>
<evidence type="ECO:0000259" key="4">
    <source>
        <dbReference type="PROSITE" id="PS51387"/>
    </source>
</evidence>
<evidence type="ECO:0000313" key="5">
    <source>
        <dbReference type="EMBL" id="MDX8492294.1"/>
    </source>
</evidence>
<dbReference type="InterPro" id="IPR036683">
    <property type="entry name" value="CO_DH_flav_C_dom_sf"/>
</dbReference>
<dbReference type="SUPFAM" id="SSF56176">
    <property type="entry name" value="FAD-binding/transporter-associated domain-like"/>
    <property type="match status" value="1"/>
</dbReference>
<dbReference type="SMART" id="SM01092">
    <property type="entry name" value="CO_deh_flav_C"/>
    <property type="match status" value="1"/>
</dbReference>
<keyword evidence="6" id="KW-1185">Reference proteome</keyword>
<dbReference type="InterPro" id="IPR036318">
    <property type="entry name" value="FAD-bd_PCMH-like_sf"/>
</dbReference>
<dbReference type="Pfam" id="PF00941">
    <property type="entry name" value="FAD_binding_5"/>
    <property type="match status" value="1"/>
</dbReference>
<dbReference type="InterPro" id="IPR016169">
    <property type="entry name" value="FAD-bd_PCMH_sub2"/>
</dbReference>
<feature type="domain" description="FAD-binding PCMH-type" evidence="4">
    <location>
        <begin position="1"/>
        <end position="172"/>
    </location>
</feature>
<organism evidence="5 6">
    <name type="scientific">Mesorhizobium captivum</name>
    <dbReference type="NCBI Taxonomy" id="3072319"/>
    <lineage>
        <taxon>Bacteria</taxon>
        <taxon>Pseudomonadati</taxon>
        <taxon>Pseudomonadota</taxon>
        <taxon>Alphaproteobacteria</taxon>
        <taxon>Hyphomicrobiales</taxon>
        <taxon>Phyllobacteriaceae</taxon>
        <taxon>Mesorhizobium</taxon>
    </lineage>
</organism>
<dbReference type="PROSITE" id="PS51387">
    <property type="entry name" value="FAD_PCMH"/>
    <property type="match status" value="1"/>
</dbReference>
<gene>
    <name evidence="5" type="ORF">RFN29_11945</name>
</gene>
<reference evidence="5 6" key="1">
    <citation type="submission" date="2023-08" db="EMBL/GenBank/DDBJ databases">
        <title>Implementing the SeqCode for naming new Mesorhizobium species isolated from Vachellia karroo root nodules.</title>
        <authorList>
            <person name="Van Lill M."/>
        </authorList>
    </citation>
    <scope>NUCLEOTIDE SEQUENCE [LARGE SCALE GENOMIC DNA]</scope>
    <source>
        <strain evidence="5 6">VK22B</strain>
    </source>
</reference>
<dbReference type="InterPro" id="IPR005107">
    <property type="entry name" value="CO_DH_flav_C"/>
</dbReference>
<accession>A0ABU4Z2J9</accession>
<dbReference type="SUPFAM" id="SSF55447">
    <property type="entry name" value="CO dehydrogenase flavoprotein C-terminal domain-like"/>
    <property type="match status" value="1"/>
</dbReference>
<evidence type="ECO:0000256" key="2">
    <source>
        <dbReference type="ARBA" id="ARBA00022827"/>
    </source>
</evidence>